<dbReference type="OrthoDB" id="6409228at2759"/>
<dbReference type="AlphaFoldDB" id="A0A8H4JCX9"/>
<reference evidence="4" key="1">
    <citation type="submission" date="2020-01" db="EMBL/GenBank/DDBJ databases">
        <title>Identification and distribution of gene clusters putatively required for synthesis of sphingolipid metabolism inhibitors in phylogenetically diverse species of the filamentous fungus Fusarium.</title>
        <authorList>
            <person name="Kim H.-S."/>
            <person name="Busman M."/>
            <person name="Brown D.W."/>
            <person name="Divon H."/>
            <person name="Uhlig S."/>
            <person name="Proctor R.H."/>
        </authorList>
    </citation>
    <scope>NUCLEOTIDE SEQUENCE</scope>
    <source>
        <strain evidence="4">NRRL 53441</strain>
    </source>
</reference>
<name>A0A8H4JCX9_9HYPO</name>
<dbReference type="GO" id="GO:0050346">
    <property type="term" value="F:trans-L-3-hydroxyproline dehydratase activity"/>
    <property type="evidence" value="ECO:0007669"/>
    <property type="project" value="UniProtKB-EC"/>
</dbReference>
<protein>
    <recommendedName>
        <fullName evidence="3">trans-L-3-hydroxyproline dehydratase</fullName>
        <ecNumber evidence="3">4.2.1.77</ecNumber>
    </recommendedName>
</protein>
<evidence type="ECO:0000256" key="2">
    <source>
        <dbReference type="ARBA" id="ARBA00007529"/>
    </source>
</evidence>
<dbReference type="Proteomes" id="UP000605986">
    <property type="component" value="Unassembled WGS sequence"/>
</dbReference>
<comment type="catalytic activity">
    <reaction evidence="1">
        <text>trans-3-hydroxy-L-proline = 1-pyrroline-2-carboxylate + H2O</text>
        <dbReference type="Rhea" id="RHEA:10320"/>
        <dbReference type="ChEBI" id="CHEBI:15377"/>
        <dbReference type="ChEBI" id="CHEBI:39785"/>
        <dbReference type="ChEBI" id="CHEBI:57938"/>
        <dbReference type="EC" id="4.2.1.77"/>
    </reaction>
</comment>
<evidence type="ECO:0000313" key="4">
    <source>
        <dbReference type="EMBL" id="KAF4417822.1"/>
    </source>
</evidence>
<proteinExistence type="inferred from homology"/>
<organism evidence="4 5">
    <name type="scientific">Fusarium austroafricanum</name>
    <dbReference type="NCBI Taxonomy" id="2364996"/>
    <lineage>
        <taxon>Eukaryota</taxon>
        <taxon>Fungi</taxon>
        <taxon>Dikarya</taxon>
        <taxon>Ascomycota</taxon>
        <taxon>Pezizomycotina</taxon>
        <taxon>Sordariomycetes</taxon>
        <taxon>Hypocreomycetidae</taxon>
        <taxon>Hypocreales</taxon>
        <taxon>Nectriaceae</taxon>
        <taxon>Fusarium</taxon>
        <taxon>Fusarium concolor species complex</taxon>
    </lineage>
</organism>
<dbReference type="EC" id="4.2.1.77" evidence="3"/>
<dbReference type="SUPFAM" id="SSF54506">
    <property type="entry name" value="Diaminopimelate epimerase-like"/>
    <property type="match status" value="1"/>
</dbReference>
<comment type="caution">
    <text evidence="4">The sequence shown here is derived from an EMBL/GenBank/DDBJ whole genome shotgun (WGS) entry which is preliminary data.</text>
</comment>
<comment type="similarity">
    <text evidence="2">Belongs to the proline racemase family.</text>
</comment>
<accession>A0A8H4JCX9</accession>
<dbReference type="Gene3D" id="3.10.310.10">
    <property type="entry name" value="Diaminopimelate Epimerase, Chain A, domain 1"/>
    <property type="match status" value="1"/>
</dbReference>
<dbReference type="PANTHER" id="PTHR33442:SF1">
    <property type="entry name" value="TRANS-3-HYDROXY-L-PROLINE DEHYDRATASE"/>
    <property type="match status" value="1"/>
</dbReference>
<evidence type="ECO:0000256" key="1">
    <source>
        <dbReference type="ARBA" id="ARBA00001148"/>
    </source>
</evidence>
<dbReference type="InterPro" id="IPR008794">
    <property type="entry name" value="Pro_racemase_fam"/>
</dbReference>
<dbReference type="Pfam" id="PF05544">
    <property type="entry name" value="Pro_racemase"/>
    <property type="match status" value="1"/>
</dbReference>
<dbReference type="EMBL" id="JAADJG010001338">
    <property type="protein sequence ID" value="KAF4417822.1"/>
    <property type="molecule type" value="Genomic_DNA"/>
</dbReference>
<sequence length="196" mass="21164">MALGYWAVSKGLVSTPKGGPVDVVIDAPSGRVVATVTIKDDKSIHADIVNVLTYQMAIGLCVAIPSRDADVHVDLAFGGAVFASVNAARLGLEVKPENANEFIRLQREIKASLGDRAKYDSNELYAMLFFEEQEQNPEEPGLIIQKSVNVYGDGQIDRSHCGSGACGRIENSRFLHQSIIESTFEARLVSKGQSPT</sequence>
<evidence type="ECO:0000256" key="3">
    <source>
        <dbReference type="ARBA" id="ARBA00013105"/>
    </source>
</evidence>
<gene>
    <name evidence="4" type="ORF">F53441_14498</name>
</gene>
<keyword evidence="5" id="KW-1185">Reference proteome</keyword>
<evidence type="ECO:0000313" key="5">
    <source>
        <dbReference type="Proteomes" id="UP000605986"/>
    </source>
</evidence>
<dbReference type="PANTHER" id="PTHR33442">
    <property type="entry name" value="TRANS-3-HYDROXY-L-PROLINE DEHYDRATASE"/>
    <property type="match status" value="1"/>
</dbReference>